<dbReference type="InterPro" id="IPR011624">
    <property type="entry name" value="Metal-dep_PHydrolase_7TM_extra"/>
</dbReference>
<dbReference type="EMBL" id="LGIA01000079">
    <property type="protein sequence ID" value="KOH45693.1"/>
    <property type="molecule type" value="Genomic_DNA"/>
</dbReference>
<dbReference type="RefSeq" id="WP_053181318.1">
    <property type="nucleotide sequence ID" value="NZ_LGIA01000079.1"/>
</dbReference>
<dbReference type="InterPro" id="IPR003607">
    <property type="entry name" value="HD/PDEase_dom"/>
</dbReference>
<dbReference type="PROSITE" id="PS51831">
    <property type="entry name" value="HD"/>
    <property type="match status" value="1"/>
</dbReference>
<dbReference type="PATRIC" id="fig|1409788.3.peg.1540"/>
<dbReference type="NCBIfam" id="TIGR00277">
    <property type="entry name" value="HDIG"/>
    <property type="match status" value="1"/>
</dbReference>
<feature type="transmembrane region" description="Helical" evidence="1">
    <location>
        <begin position="389"/>
        <end position="409"/>
    </location>
</feature>
<protein>
    <recommendedName>
        <fullName evidence="2">HD domain-containing protein</fullName>
    </recommendedName>
</protein>
<feature type="transmembrane region" description="Helical" evidence="1">
    <location>
        <begin position="12"/>
        <end position="32"/>
    </location>
</feature>
<evidence type="ECO:0000313" key="4">
    <source>
        <dbReference type="Proteomes" id="UP000036958"/>
    </source>
</evidence>
<proteinExistence type="predicted"/>
<dbReference type="Gene3D" id="1.10.3210.10">
    <property type="entry name" value="Hypothetical protein af1432"/>
    <property type="match status" value="1"/>
</dbReference>
<dbReference type="Pfam" id="PF01966">
    <property type="entry name" value="HD"/>
    <property type="match status" value="1"/>
</dbReference>
<feature type="transmembrane region" description="Helical" evidence="1">
    <location>
        <begin position="262"/>
        <end position="285"/>
    </location>
</feature>
<dbReference type="OrthoDB" id="9806952at2"/>
<dbReference type="Proteomes" id="UP000036958">
    <property type="component" value="Unassembled WGS sequence"/>
</dbReference>
<dbReference type="CDD" id="cd00077">
    <property type="entry name" value="HDc"/>
    <property type="match status" value="1"/>
</dbReference>
<dbReference type="Pfam" id="PF07697">
    <property type="entry name" value="7TMR-HDED"/>
    <property type="match status" value="1"/>
</dbReference>
<keyword evidence="1" id="KW-1133">Transmembrane helix</keyword>
<feature type="transmembrane region" description="Helical" evidence="1">
    <location>
        <begin position="343"/>
        <end position="359"/>
    </location>
</feature>
<dbReference type="Pfam" id="PF07698">
    <property type="entry name" value="7TM-7TMR_HD"/>
    <property type="match status" value="1"/>
</dbReference>
<gene>
    <name evidence="3" type="ORF">NC99_15050</name>
</gene>
<keyword evidence="4" id="KW-1185">Reference proteome</keyword>
<feature type="transmembrane region" description="Helical" evidence="1">
    <location>
        <begin position="297"/>
        <end position="314"/>
    </location>
</feature>
<dbReference type="InterPro" id="IPR006674">
    <property type="entry name" value="HD_domain"/>
</dbReference>
<dbReference type="SUPFAM" id="SSF109604">
    <property type="entry name" value="HD-domain/PDEase-like"/>
    <property type="match status" value="1"/>
</dbReference>
<dbReference type="STRING" id="1409788.NC99_15050"/>
<evidence type="ECO:0000313" key="3">
    <source>
        <dbReference type="EMBL" id="KOH45693.1"/>
    </source>
</evidence>
<reference evidence="4" key="1">
    <citation type="submission" date="2015-07" db="EMBL/GenBank/DDBJ databases">
        <title>Genome sequencing of Sunxiuqinia dokdonensis strain SK.</title>
        <authorList>
            <person name="Ahn S."/>
            <person name="Kim B.-C."/>
        </authorList>
    </citation>
    <scope>NUCLEOTIDE SEQUENCE [LARGE SCALE GENOMIC DNA]</scope>
    <source>
        <strain evidence="4">SK</strain>
    </source>
</reference>
<comment type="caution">
    <text evidence="3">The sequence shown here is derived from an EMBL/GenBank/DDBJ whole genome shotgun (WGS) entry which is preliminary data.</text>
</comment>
<sequence length="688" mass="79497">MKKLLTRLARYYHFFYIAFAFFATVFLLYLIIPGESRFKYEFQKNAPWRHETLVAPFNFAILKADEEVKLEQDSVRSQYIPYLKVDTLQRIAQSNNLENLLNQHEIEPEAVQDLKNFLAELYDTGLIEQAPENHLSLRGKQEVILIIDKLAIRKPMNQLLTLKSAYQLLSDTVKNTLGSDFETFNQSVNLSDYIVPNVVYDEVFNNSELQKQLDEVSITQGMVQTGERIIFKGDIVTPDKYLILESLKKSYETKRGQDIERYLLILGKLILIISCLLILIFYLYYFRPEIFKQKRRLSFILIMIVLMVFTSRFVNDRDFMNLYLVPVAILPILLRIFFDSRTAIFTLLVTTLLIGYFAPNNFEYIFMNQVAGIIAVFSLDKLHRRSHLVLTALWVFISYSVVFLALSMIQEGNIASIPWRELEWFGGNALLILLAYPLIYIFEKLFGFVSDVTLIELSDTNQPLLRKLAQEAPGTFQHSIQIANLAEEVILRIGGNPFLVRAGALYHDIGKTNQPAYFIENQAAGMSPHSKLDNKESAKIIIDHVTRGVKIARRNKLPEVLIEFISSHHGTSQAKYFYTTYKNEHPDEEVDPKEFTYPGPPPKNKETSVVMLIDGIEAAARAMKEKSLENLRALIEKIVQDKIDTGQLDNADLTLREIRIVKETILEKLMNIYHVRIEYPEDKTQKKQ</sequence>
<dbReference type="PANTHER" id="PTHR36442:SF1">
    <property type="entry name" value="CYCLIC-DI-AMP PHOSPHODIESTERASE PGPH"/>
    <property type="match status" value="1"/>
</dbReference>
<dbReference type="InterPro" id="IPR052722">
    <property type="entry name" value="PgpH_phosphodiesterase"/>
</dbReference>
<evidence type="ECO:0000259" key="2">
    <source>
        <dbReference type="PROSITE" id="PS51831"/>
    </source>
</evidence>
<feature type="domain" description="HD" evidence="2">
    <location>
        <begin position="475"/>
        <end position="619"/>
    </location>
</feature>
<organism evidence="3 4">
    <name type="scientific">Sunxiuqinia dokdonensis</name>
    <dbReference type="NCBI Taxonomy" id="1409788"/>
    <lineage>
        <taxon>Bacteria</taxon>
        <taxon>Pseudomonadati</taxon>
        <taxon>Bacteroidota</taxon>
        <taxon>Bacteroidia</taxon>
        <taxon>Marinilabiliales</taxon>
        <taxon>Prolixibacteraceae</taxon>
        <taxon>Sunxiuqinia</taxon>
    </lineage>
</organism>
<accession>A0A0L8VBI0</accession>
<feature type="transmembrane region" description="Helical" evidence="1">
    <location>
        <begin position="424"/>
        <end position="442"/>
    </location>
</feature>
<dbReference type="SMART" id="SM00471">
    <property type="entry name" value="HDc"/>
    <property type="match status" value="1"/>
</dbReference>
<keyword evidence="1" id="KW-0472">Membrane</keyword>
<dbReference type="InterPro" id="IPR011621">
    <property type="entry name" value="Metal-dep_PHydrolase_7TM_intra"/>
</dbReference>
<name>A0A0L8VBI0_9BACT</name>
<dbReference type="PANTHER" id="PTHR36442">
    <property type="entry name" value="CYCLIC-DI-AMP PHOSPHODIESTERASE PGPH"/>
    <property type="match status" value="1"/>
</dbReference>
<dbReference type="AlphaFoldDB" id="A0A0L8VBI0"/>
<feature type="transmembrane region" description="Helical" evidence="1">
    <location>
        <begin position="320"/>
        <end position="338"/>
    </location>
</feature>
<evidence type="ECO:0000256" key="1">
    <source>
        <dbReference type="SAM" id="Phobius"/>
    </source>
</evidence>
<keyword evidence="1" id="KW-0812">Transmembrane</keyword>
<dbReference type="InterPro" id="IPR006675">
    <property type="entry name" value="HDIG_dom"/>
</dbReference>